<evidence type="ECO:0000313" key="2">
    <source>
        <dbReference type="Proteomes" id="UP000698173"/>
    </source>
</evidence>
<protein>
    <submittedName>
        <fullName evidence="1">Uncharacterized protein</fullName>
    </submittedName>
</protein>
<dbReference type="EMBL" id="DYWT01000084">
    <property type="protein sequence ID" value="HJF31106.1"/>
    <property type="molecule type" value="Genomic_DNA"/>
</dbReference>
<accession>A0A921KCK4</accession>
<sequence>YVQIQPLQEQMDAWIKNFVPEKDLFFLEEPDLLSFRSDLQGTLIMPRDEFFNHSSYNGIQWVNSYMYWSISRDAQFVLVAQPDWITSLTLSKKETLFKIQQKLGRGLIGPLSFFSEITAFPKEYIFNMNDEQFVSIQKSMWMKLPTAYQEKIMITYAQQYDEWTAMAHPAKMPVHLKKYANTFSTEPGANCLAATLYAISADPKKDEWKVHEWIHDGAFVEGLKNAGYSPTDKKFQEGDVVAWVNESEIIQHAAYCIEEQLFFNKNGQTFFNPWKIVHWDELKEEWKRYTPRIYRKSYGKRSDSFG</sequence>
<name>A0A921KCK4_SPOPS</name>
<feature type="non-terminal residue" evidence="1">
    <location>
        <position position="1"/>
    </location>
</feature>
<proteinExistence type="predicted"/>
<organism evidence="1 2">
    <name type="scientific">Sporosarcina psychrophila</name>
    <name type="common">Bacillus psychrophilus</name>
    <dbReference type="NCBI Taxonomy" id="1476"/>
    <lineage>
        <taxon>Bacteria</taxon>
        <taxon>Bacillati</taxon>
        <taxon>Bacillota</taxon>
        <taxon>Bacilli</taxon>
        <taxon>Bacillales</taxon>
        <taxon>Caryophanaceae</taxon>
        <taxon>Sporosarcina</taxon>
    </lineage>
</organism>
<reference evidence="1" key="1">
    <citation type="journal article" date="2021" name="PeerJ">
        <title>Extensive microbial diversity within the chicken gut microbiome revealed by metagenomics and culture.</title>
        <authorList>
            <person name="Gilroy R."/>
            <person name="Ravi A."/>
            <person name="Getino M."/>
            <person name="Pursley I."/>
            <person name="Horton D.L."/>
            <person name="Alikhan N.F."/>
            <person name="Baker D."/>
            <person name="Gharbi K."/>
            <person name="Hall N."/>
            <person name="Watson M."/>
            <person name="Adriaenssens E.M."/>
            <person name="Foster-Nyarko E."/>
            <person name="Jarju S."/>
            <person name="Secka A."/>
            <person name="Antonio M."/>
            <person name="Oren A."/>
            <person name="Chaudhuri R.R."/>
            <person name="La Ragione R."/>
            <person name="Hildebrand F."/>
            <person name="Pallen M.J."/>
        </authorList>
    </citation>
    <scope>NUCLEOTIDE SEQUENCE</scope>
    <source>
        <strain evidence="1">CHK171-7178</strain>
    </source>
</reference>
<dbReference type="AlphaFoldDB" id="A0A921KCK4"/>
<comment type="caution">
    <text evidence="1">The sequence shown here is derived from an EMBL/GenBank/DDBJ whole genome shotgun (WGS) entry which is preliminary data.</text>
</comment>
<reference evidence="1" key="2">
    <citation type="submission" date="2021-09" db="EMBL/GenBank/DDBJ databases">
        <authorList>
            <person name="Gilroy R."/>
        </authorList>
    </citation>
    <scope>NUCLEOTIDE SEQUENCE</scope>
    <source>
        <strain evidence="1">CHK171-7178</strain>
    </source>
</reference>
<evidence type="ECO:0000313" key="1">
    <source>
        <dbReference type="EMBL" id="HJF31106.1"/>
    </source>
</evidence>
<gene>
    <name evidence="1" type="ORF">K8V56_04910</name>
</gene>
<dbReference type="Proteomes" id="UP000698173">
    <property type="component" value="Unassembled WGS sequence"/>
</dbReference>